<accession>A0A916YES0</accession>
<feature type="active site" description="Proton donor/acceptor" evidence="1">
    <location>
        <position position="141"/>
    </location>
</feature>
<dbReference type="InterPro" id="IPR005490">
    <property type="entry name" value="LD_TPept_cat_dom"/>
</dbReference>
<dbReference type="PANTHER" id="PTHR38589:SF1">
    <property type="entry name" value="BLR0621 PROTEIN"/>
    <property type="match status" value="1"/>
</dbReference>
<dbReference type="GO" id="GO:0071555">
    <property type="term" value="P:cell wall organization"/>
    <property type="evidence" value="ECO:0007669"/>
    <property type="project" value="UniProtKB-UniRule"/>
</dbReference>
<dbReference type="GO" id="GO:0009252">
    <property type="term" value="P:peptidoglycan biosynthetic process"/>
    <property type="evidence" value="ECO:0007669"/>
    <property type="project" value="UniProtKB-KW"/>
</dbReference>
<keyword evidence="1" id="KW-0133">Cell shape</keyword>
<comment type="caution">
    <text evidence="3">The sequence shown here is derived from an EMBL/GenBank/DDBJ whole genome shotgun (WGS) entry which is preliminary data.</text>
</comment>
<keyword evidence="4" id="KW-1185">Reference proteome</keyword>
<sequence length="178" mass="19417">MQKTVSSVVLRVRRSPLSRSRGILQAGPLRLPCALGRSGTTALKREGDGATPLASMALLEAVRRSGRLVGLCPALPARWSRPSSGWCDAPLHASYNRPVRFPFPASAETLQRQDRLYDVVVVLDWNIARRQRGGGSAIFLHVAHGDYRPTEGCVAVSPADMRRLQPFLRPGVRLLVSG</sequence>
<evidence type="ECO:0000259" key="2">
    <source>
        <dbReference type="PROSITE" id="PS52029"/>
    </source>
</evidence>
<proteinExistence type="predicted"/>
<keyword evidence="1" id="KW-0573">Peptidoglycan synthesis</keyword>
<comment type="pathway">
    <text evidence="1">Cell wall biogenesis; peptidoglycan biosynthesis.</text>
</comment>
<dbReference type="PROSITE" id="PS52029">
    <property type="entry name" value="LD_TPASE"/>
    <property type="match status" value="1"/>
</dbReference>
<reference evidence="3" key="2">
    <citation type="submission" date="2020-09" db="EMBL/GenBank/DDBJ databases">
        <authorList>
            <person name="Sun Q."/>
            <person name="Zhou Y."/>
        </authorList>
    </citation>
    <scope>NUCLEOTIDE SEQUENCE</scope>
    <source>
        <strain evidence="3">CGMCC 1.15493</strain>
    </source>
</reference>
<dbReference type="EMBL" id="BMJJ01000019">
    <property type="protein sequence ID" value="GGD42236.1"/>
    <property type="molecule type" value="Genomic_DNA"/>
</dbReference>
<gene>
    <name evidence="3" type="ORF">GCM10011335_51180</name>
</gene>
<dbReference type="Proteomes" id="UP000613160">
    <property type="component" value="Unassembled WGS sequence"/>
</dbReference>
<dbReference type="RefSeq" id="WP_188855277.1">
    <property type="nucleotide sequence ID" value="NZ_BMJJ01000019.1"/>
</dbReference>
<feature type="active site" description="Nucleophile" evidence="1">
    <location>
        <position position="153"/>
    </location>
</feature>
<evidence type="ECO:0000313" key="3">
    <source>
        <dbReference type="EMBL" id="GGD42236.1"/>
    </source>
</evidence>
<organism evidence="3 4">
    <name type="scientific">Aureimonas glaciei</name>
    <dbReference type="NCBI Taxonomy" id="1776957"/>
    <lineage>
        <taxon>Bacteria</taxon>
        <taxon>Pseudomonadati</taxon>
        <taxon>Pseudomonadota</taxon>
        <taxon>Alphaproteobacteria</taxon>
        <taxon>Hyphomicrobiales</taxon>
        <taxon>Aurantimonadaceae</taxon>
        <taxon>Aureimonas</taxon>
    </lineage>
</organism>
<dbReference type="Pfam" id="PF03734">
    <property type="entry name" value="YkuD"/>
    <property type="match status" value="1"/>
</dbReference>
<dbReference type="PANTHER" id="PTHR38589">
    <property type="entry name" value="BLR0621 PROTEIN"/>
    <property type="match status" value="1"/>
</dbReference>
<dbReference type="AlphaFoldDB" id="A0A916YES0"/>
<dbReference type="GO" id="GO:0016740">
    <property type="term" value="F:transferase activity"/>
    <property type="evidence" value="ECO:0007669"/>
    <property type="project" value="InterPro"/>
</dbReference>
<protein>
    <recommendedName>
        <fullName evidence="2">L,D-TPase catalytic domain-containing protein</fullName>
    </recommendedName>
</protein>
<name>A0A916YES0_9HYPH</name>
<evidence type="ECO:0000313" key="4">
    <source>
        <dbReference type="Proteomes" id="UP000613160"/>
    </source>
</evidence>
<dbReference type="GO" id="GO:0008360">
    <property type="term" value="P:regulation of cell shape"/>
    <property type="evidence" value="ECO:0007669"/>
    <property type="project" value="UniProtKB-UniRule"/>
</dbReference>
<dbReference type="CDD" id="cd16913">
    <property type="entry name" value="YkuD_like"/>
    <property type="match status" value="1"/>
</dbReference>
<evidence type="ECO:0000256" key="1">
    <source>
        <dbReference type="PROSITE-ProRule" id="PRU01373"/>
    </source>
</evidence>
<keyword evidence="1" id="KW-0961">Cell wall biogenesis/degradation</keyword>
<reference evidence="3" key="1">
    <citation type="journal article" date="2014" name="Int. J. Syst. Evol. Microbiol.">
        <title>Complete genome sequence of Corynebacterium casei LMG S-19264T (=DSM 44701T), isolated from a smear-ripened cheese.</title>
        <authorList>
            <consortium name="US DOE Joint Genome Institute (JGI-PGF)"/>
            <person name="Walter F."/>
            <person name="Albersmeier A."/>
            <person name="Kalinowski J."/>
            <person name="Ruckert C."/>
        </authorList>
    </citation>
    <scope>NUCLEOTIDE SEQUENCE</scope>
    <source>
        <strain evidence="3">CGMCC 1.15493</strain>
    </source>
</reference>
<feature type="domain" description="L,D-TPase catalytic" evidence="2">
    <location>
        <begin position="4"/>
        <end position="177"/>
    </location>
</feature>